<name>I0Z4V5_COCSC</name>
<feature type="compositionally biased region" description="Low complexity" evidence="1">
    <location>
        <begin position="759"/>
        <end position="774"/>
    </location>
</feature>
<evidence type="ECO:0000259" key="2">
    <source>
        <dbReference type="Pfam" id="PF25999"/>
    </source>
</evidence>
<proteinExistence type="predicted"/>
<reference evidence="3 4" key="1">
    <citation type="journal article" date="2012" name="Genome Biol.">
        <title>The genome of the polar eukaryotic microalga coccomyxa subellipsoidea reveals traits of cold adaptation.</title>
        <authorList>
            <person name="Blanc G."/>
            <person name="Agarkova I."/>
            <person name="Grimwood J."/>
            <person name="Kuo A."/>
            <person name="Brueggeman A."/>
            <person name="Dunigan D."/>
            <person name="Gurnon J."/>
            <person name="Ladunga I."/>
            <person name="Lindquist E."/>
            <person name="Lucas S."/>
            <person name="Pangilinan J."/>
            <person name="Proschold T."/>
            <person name="Salamov A."/>
            <person name="Schmutz J."/>
            <person name="Weeks D."/>
            <person name="Yamada T."/>
            <person name="Claverie J.M."/>
            <person name="Grigoriev I."/>
            <person name="Van Etten J."/>
            <person name="Lomsadze A."/>
            <person name="Borodovsky M."/>
        </authorList>
    </citation>
    <scope>NUCLEOTIDE SEQUENCE [LARGE SCALE GENOMIC DNA]</scope>
    <source>
        <strain evidence="3 4">C-169</strain>
    </source>
</reference>
<dbReference type="RefSeq" id="XP_005650218.1">
    <property type="nucleotide sequence ID" value="XM_005650161.1"/>
</dbReference>
<feature type="compositionally biased region" description="Basic and acidic residues" evidence="1">
    <location>
        <begin position="656"/>
        <end position="665"/>
    </location>
</feature>
<dbReference type="AlphaFoldDB" id="I0Z4V5"/>
<feature type="region of interest" description="Disordered" evidence="1">
    <location>
        <begin position="551"/>
        <end position="578"/>
    </location>
</feature>
<evidence type="ECO:0000256" key="1">
    <source>
        <dbReference type="SAM" id="MobiDB-lite"/>
    </source>
</evidence>
<protein>
    <recommendedName>
        <fullName evidence="2">Synergin gamma C-terminal domain-containing protein</fullName>
    </recommendedName>
</protein>
<feature type="compositionally biased region" description="Low complexity" evidence="1">
    <location>
        <begin position="900"/>
        <end position="911"/>
    </location>
</feature>
<dbReference type="EMBL" id="AGSI01000003">
    <property type="protein sequence ID" value="EIE25674.1"/>
    <property type="molecule type" value="Genomic_DNA"/>
</dbReference>
<feature type="compositionally biased region" description="Low complexity" evidence="1">
    <location>
        <begin position="924"/>
        <end position="935"/>
    </location>
</feature>
<feature type="region of interest" description="Disordered" evidence="1">
    <location>
        <begin position="90"/>
        <end position="119"/>
    </location>
</feature>
<dbReference type="GeneID" id="17043678"/>
<accession>I0Z4V5</accession>
<comment type="caution">
    <text evidence="3">The sequence shown here is derived from an EMBL/GenBank/DDBJ whole genome shotgun (WGS) entry which is preliminary data.</text>
</comment>
<feature type="compositionally biased region" description="Low complexity" evidence="1">
    <location>
        <begin position="801"/>
        <end position="822"/>
    </location>
</feature>
<dbReference type="OrthoDB" id="49605at2759"/>
<feature type="region of interest" description="Disordered" evidence="1">
    <location>
        <begin position="759"/>
        <end position="825"/>
    </location>
</feature>
<feature type="domain" description="Synergin gamma C-terminal" evidence="2">
    <location>
        <begin position="1064"/>
        <end position="1242"/>
    </location>
</feature>
<evidence type="ECO:0000313" key="4">
    <source>
        <dbReference type="Proteomes" id="UP000007264"/>
    </source>
</evidence>
<organism evidence="3 4">
    <name type="scientific">Coccomyxa subellipsoidea (strain C-169)</name>
    <name type="common">Green microalga</name>
    <dbReference type="NCBI Taxonomy" id="574566"/>
    <lineage>
        <taxon>Eukaryota</taxon>
        <taxon>Viridiplantae</taxon>
        <taxon>Chlorophyta</taxon>
        <taxon>core chlorophytes</taxon>
        <taxon>Trebouxiophyceae</taxon>
        <taxon>Trebouxiophyceae incertae sedis</taxon>
        <taxon>Coccomyxaceae</taxon>
        <taxon>Coccomyxa</taxon>
        <taxon>Coccomyxa subellipsoidea</taxon>
    </lineage>
</organism>
<feature type="region of interest" description="Disordered" evidence="1">
    <location>
        <begin position="840"/>
        <end position="947"/>
    </location>
</feature>
<gene>
    <name evidence="3" type="ORF">COCSUDRAFT_60688</name>
</gene>
<feature type="compositionally biased region" description="Low complexity" evidence="1">
    <location>
        <begin position="551"/>
        <end position="566"/>
    </location>
</feature>
<keyword evidence="4" id="KW-1185">Reference proteome</keyword>
<feature type="compositionally biased region" description="Low complexity" evidence="1">
    <location>
        <begin position="691"/>
        <end position="711"/>
    </location>
</feature>
<dbReference type="Proteomes" id="UP000007264">
    <property type="component" value="Unassembled WGS sequence"/>
</dbReference>
<sequence>MRSQPIPLDVFGDVEVNNDVTLKAFPSDFGHGWSPSNGMTAAPTKAAGGRGAVYKKGDLAWYRQRDGSYISAKVVSVDVTVDPPSYAVDLGGNIRETEAPRLRPRGPGESAPPAETTSCPALPAPHKAGASFGAPGGVSIRATSGSGPVFCANDLAPAAASSADSWTFAGSGYEAGNISVAPVAGTNAEDQEEDFGDFCDADASTATASSGAAQQLVLPNDALPLPTQLVHGSVNGIGAVPHAASMQHKGGGAADASFGALQHMPAPAALPQPCAVRTAAAPLSFASLSAFQPSAAAPSSWLTVAQPGIAPSKAASSDTQTAPSAAGPALTGYFDPSSWPAIASAQSSSAPQVPSASAAADGGFGDFGDFKAAEWQAPLPATQASGSCLAAAAHHAPFPGAAKSVPSSETGGGRGVTPASTIDIARDELDYGEGSDGDDFGDFEDAGADAEVSQAQTAALDRSAPLPMSLFGEDEELAEATPPLPSLDLAAPWGGFGLGHSIPPTPSILPSTPVPNLAAPAEQPQKALFSSMQWDDSVAAAALVPDQAAESAAAAAQLPPGDTAPTAVPPPAPATPENIEHTPFAAEACPLAALQLSAERLGGISVPQQTESGEAAAGSGLFDPAEEAAEVEEFGEWADTPQAAAVCDSSAFDGAAKSDKADNRAAEAPTGDLAPLPSPTEGSESGEDAAEPTSAVAAAAGEHGAAAPAEGNTPGSQQGINWDALVFSFAEDAPELAQEPDLAGPAACADISDDASSSLAMAADDPPPAVSAAAEEPGLVEELPTGTERAQEAQDLSLSTAAFPESLAAEAAASGDEQQGEAGSVDEWGDFEEFGAAEGISSSSTAATEPGNWDNGWPAGAALEPASSNSMQWPLDVPLESASGDAVATTQRPDVTERQPSAGVPSSPAAPDLDIFGADVSPTSASARSGAADGAFPGRADESAPAAGTDWTWETDKSWLAPRQGTSNAAASADVWDVFTSLEADKSAGLDPPQVSRAAGDATAAAHFSGGHWAQGSDGIEEGDWGEEWAAGDAAAGMQAVQLSAGASVSIKASPLETFAGHDRATAWRLLAEAAQAELARGQRIWSEACGAGRQDQYCANSRTRQYITALGAVRFVACALRAAQRQKSGCAVGGVDDSWGAAEALSRCEECWHGDVAGAPPLKAAHAVAAAAAEPSALADVLSQACSQLDATSASWEEGTPHRCALTLLPLSLCPAVPAVEFEGGLCWAPVANLWANRVRRAV</sequence>
<dbReference type="Pfam" id="PF25999">
    <property type="entry name" value="SYNRG_C"/>
    <property type="match status" value="1"/>
</dbReference>
<feature type="region of interest" description="Disordered" evidence="1">
    <location>
        <begin position="654"/>
        <end position="719"/>
    </location>
</feature>
<dbReference type="KEGG" id="csl:COCSUDRAFT_60688"/>
<dbReference type="InterPro" id="IPR059024">
    <property type="entry name" value="SYNRG_C"/>
</dbReference>
<evidence type="ECO:0000313" key="3">
    <source>
        <dbReference type="EMBL" id="EIE25674.1"/>
    </source>
</evidence>